<evidence type="ECO:0000256" key="1">
    <source>
        <dbReference type="SAM" id="MobiDB-lite"/>
    </source>
</evidence>
<organism evidence="2 3">
    <name type="scientific">Qipengyuania spongiae</name>
    <dbReference type="NCBI Taxonomy" id="2909673"/>
    <lineage>
        <taxon>Bacteria</taxon>
        <taxon>Pseudomonadati</taxon>
        <taxon>Pseudomonadota</taxon>
        <taxon>Alphaproteobacteria</taxon>
        <taxon>Sphingomonadales</taxon>
        <taxon>Erythrobacteraceae</taxon>
        <taxon>Qipengyuania</taxon>
    </lineage>
</organism>
<name>A0ABY5SZ62_9SPHN</name>
<dbReference type="Proteomes" id="UP001065265">
    <property type="component" value="Chromosome"/>
</dbReference>
<keyword evidence="3" id="KW-1185">Reference proteome</keyword>
<proteinExistence type="predicted"/>
<gene>
    <name evidence="2" type="ORF">L1F33_00530</name>
</gene>
<dbReference type="SUPFAM" id="SSF54593">
    <property type="entry name" value="Glyoxalase/Bleomycin resistance protein/Dihydroxybiphenyl dioxygenase"/>
    <property type="match status" value="1"/>
</dbReference>
<reference evidence="2" key="1">
    <citation type="submission" date="2022-02" db="EMBL/GenBank/DDBJ databases">
        <title>Qipengyuania spongiae sp. nov., isolated from marine sponge.</title>
        <authorList>
            <person name="Li Z."/>
            <person name="Zhang M."/>
        </authorList>
    </citation>
    <scope>NUCLEOTIDE SEQUENCE</scope>
    <source>
        <strain evidence="2">PHS-Z21</strain>
    </source>
</reference>
<protein>
    <submittedName>
        <fullName evidence="2">Uncharacterized protein</fullName>
    </submittedName>
</protein>
<accession>A0ABY5SZ62</accession>
<feature type="region of interest" description="Disordered" evidence="1">
    <location>
        <begin position="1"/>
        <end position="31"/>
    </location>
</feature>
<dbReference type="EMBL" id="CP092471">
    <property type="protein sequence ID" value="UVI39485.1"/>
    <property type="molecule type" value="Genomic_DNA"/>
</dbReference>
<sequence length="70" mass="7346">MKDAASRPTAAGGTLLSDPHPLPGVEDGEHNSGVYAHAPWGMLIELISTPDGIDYAADCSMPRWKPGTNT</sequence>
<dbReference type="RefSeq" id="WP_265558887.1">
    <property type="nucleotide sequence ID" value="NZ_CP092471.1"/>
</dbReference>
<evidence type="ECO:0000313" key="2">
    <source>
        <dbReference type="EMBL" id="UVI39485.1"/>
    </source>
</evidence>
<evidence type="ECO:0000313" key="3">
    <source>
        <dbReference type="Proteomes" id="UP001065265"/>
    </source>
</evidence>
<dbReference type="InterPro" id="IPR029068">
    <property type="entry name" value="Glyas_Bleomycin-R_OHBP_Dase"/>
</dbReference>